<protein>
    <submittedName>
        <fullName evidence="3">PadR family transcriptional regulator</fullName>
    </submittedName>
</protein>
<gene>
    <name evidence="3" type="ORF">ABOD76_10910</name>
</gene>
<dbReference type="AlphaFoldDB" id="A0AAU7UF38"/>
<feature type="domain" description="Transcription regulator PadR C-terminal" evidence="2">
    <location>
        <begin position="100"/>
        <end position="168"/>
    </location>
</feature>
<sequence>MTDASRTSLGPTSYIVLGMLSQHGPATSYDLKRWVDESVGYFWSFPRSQLYAEPQRLAAAGLLQEQQEPDGRRRRVYRLTEAGQAALTAWLATPAGSGELRDPGLLKLFFAPQDDRALQRAIAAEQLSLHQTRLDEYRHIMTVLCGPDEQQAAHALRMGLLYEEASVQFWSGLLAEPAPAG</sequence>
<dbReference type="RefSeq" id="WP_350244872.1">
    <property type="nucleotide sequence ID" value="NZ_CP158299.1"/>
</dbReference>
<organism evidence="3">
    <name type="scientific">Deinococcus sonorensis KR-87</name>
    <dbReference type="NCBI Taxonomy" id="694439"/>
    <lineage>
        <taxon>Bacteria</taxon>
        <taxon>Thermotogati</taxon>
        <taxon>Deinococcota</taxon>
        <taxon>Deinococci</taxon>
        <taxon>Deinococcales</taxon>
        <taxon>Deinococcaceae</taxon>
        <taxon>Deinococcus</taxon>
    </lineage>
</organism>
<evidence type="ECO:0000259" key="1">
    <source>
        <dbReference type="Pfam" id="PF03551"/>
    </source>
</evidence>
<dbReference type="PANTHER" id="PTHR43252:SF2">
    <property type="entry name" value="TRANSCRIPTION REGULATOR, PADR-LIKE FAMILY"/>
    <property type="match status" value="1"/>
</dbReference>
<dbReference type="InterPro" id="IPR036390">
    <property type="entry name" value="WH_DNA-bd_sf"/>
</dbReference>
<name>A0AAU7UF38_9DEIO</name>
<dbReference type="KEGG" id="dsc:ABOD76_10910"/>
<accession>A0AAU7UF38</accession>
<dbReference type="Pfam" id="PF03551">
    <property type="entry name" value="PadR"/>
    <property type="match status" value="1"/>
</dbReference>
<dbReference type="EMBL" id="CP158299">
    <property type="protein sequence ID" value="XBV86792.1"/>
    <property type="molecule type" value="Genomic_DNA"/>
</dbReference>
<dbReference type="InterPro" id="IPR005149">
    <property type="entry name" value="Tscrpt_reg_PadR_N"/>
</dbReference>
<evidence type="ECO:0000313" key="3">
    <source>
        <dbReference type="EMBL" id="XBV86792.1"/>
    </source>
</evidence>
<reference evidence="3" key="1">
    <citation type="submission" date="2024-06" db="EMBL/GenBank/DDBJ databases">
        <title>Draft Genome Sequence of Deinococcus sonorensis Type Strain KR-87, a Biofilm Producing Representative of the Genus Deinococcus.</title>
        <authorList>
            <person name="Boren L.S."/>
            <person name="Grosso R.A."/>
            <person name="Hugenberg-Cox A.N."/>
            <person name="Hill J.T.E."/>
            <person name="Albert C.M."/>
            <person name="Tuohy J.M."/>
        </authorList>
    </citation>
    <scope>NUCLEOTIDE SEQUENCE</scope>
    <source>
        <strain evidence="3">KR-87</strain>
    </source>
</reference>
<feature type="domain" description="Transcription regulator PadR N-terminal" evidence="1">
    <location>
        <begin position="16"/>
        <end position="88"/>
    </location>
</feature>
<dbReference type="PANTHER" id="PTHR43252">
    <property type="entry name" value="TRANSCRIPTIONAL REGULATOR YQJI"/>
    <property type="match status" value="1"/>
</dbReference>
<proteinExistence type="predicted"/>
<dbReference type="InterPro" id="IPR018309">
    <property type="entry name" value="Tscrpt_reg_PadR_C"/>
</dbReference>
<dbReference type="SUPFAM" id="SSF46785">
    <property type="entry name" value="Winged helix' DNA-binding domain"/>
    <property type="match status" value="1"/>
</dbReference>
<dbReference type="InterPro" id="IPR036388">
    <property type="entry name" value="WH-like_DNA-bd_sf"/>
</dbReference>
<dbReference type="Gene3D" id="1.10.10.10">
    <property type="entry name" value="Winged helix-like DNA-binding domain superfamily/Winged helix DNA-binding domain"/>
    <property type="match status" value="1"/>
</dbReference>
<dbReference type="Pfam" id="PF10400">
    <property type="entry name" value="Vir_act_alpha_C"/>
    <property type="match status" value="1"/>
</dbReference>
<evidence type="ECO:0000259" key="2">
    <source>
        <dbReference type="Pfam" id="PF10400"/>
    </source>
</evidence>